<keyword evidence="4" id="KW-0677">Repeat</keyword>
<dbReference type="GO" id="GO:0007097">
    <property type="term" value="P:nuclear migration"/>
    <property type="evidence" value="ECO:0007669"/>
    <property type="project" value="TreeGrafter"/>
</dbReference>
<evidence type="ECO:0000256" key="9">
    <source>
        <dbReference type="ARBA" id="ARBA00082870"/>
    </source>
</evidence>
<protein>
    <recommendedName>
        <fullName evidence="8">Calmin</fullName>
    </recommendedName>
    <alternativeName>
        <fullName evidence="9">Calponin-like transmembrane domain protein</fullName>
    </alternativeName>
</protein>
<feature type="transmembrane region" description="Helical" evidence="11">
    <location>
        <begin position="838"/>
        <end position="855"/>
    </location>
</feature>
<dbReference type="InterPro" id="IPR001715">
    <property type="entry name" value="CH_dom"/>
</dbReference>
<keyword evidence="14" id="KW-1185">Reference proteome</keyword>
<dbReference type="FunFam" id="1.10.418.10:FF:000057">
    <property type="entry name" value="Calmin"/>
    <property type="match status" value="1"/>
</dbReference>
<evidence type="ECO:0000313" key="14">
    <source>
        <dbReference type="Proteomes" id="UP001295444"/>
    </source>
</evidence>
<dbReference type="GO" id="GO:0005640">
    <property type="term" value="C:nuclear outer membrane"/>
    <property type="evidence" value="ECO:0007669"/>
    <property type="project" value="TreeGrafter"/>
</dbReference>
<dbReference type="InterPro" id="IPR047826">
    <property type="entry name" value="CLMN_CH_second"/>
</dbReference>
<dbReference type="PANTHER" id="PTHR47535:SF7">
    <property type="entry name" value="CALMIN"/>
    <property type="match status" value="1"/>
</dbReference>
<dbReference type="InterPro" id="IPR036872">
    <property type="entry name" value="CH_dom_sf"/>
</dbReference>
<dbReference type="GO" id="GO:0051015">
    <property type="term" value="F:actin filament binding"/>
    <property type="evidence" value="ECO:0007669"/>
    <property type="project" value="TreeGrafter"/>
</dbReference>
<evidence type="ECO:0000256" key="6">
    <source>
        <dbReference type="ARBA" id="ARBA00023136"/>
    </source>
</evidence>
<evidence type="ECO:0000256" key="4">
    <source>
        <dbReference type="ARBA" id="ARBA00022737"/>
    </source>
</evidence>
<accession>A0AAD1TP34</accession>
<feature type="region of interest" description="Disordered" evidence="10">
    <location>
        <begin position="153"/>
        <end position="182"/>
    </location>
</feature>
<evidence type="ECO:0000256" key="8">
    <source>
        <dbReference type="ARBA" id="ARBA00070333"/>
    </source>
</evidence>
<evidence type="ECO:0000256" key="5">
    <source>
        <dbReference type="ARBA" id="ARBA00022989"/>
    </source>
</evidence>
<evidence type="ECO:0000256" key="2">
    <source>
        <dbReference type="ARBA" id="ARBA00022553"/>
    </source>
</evidence>
<dbReference type="GO" id="GO:0034993">
    <property type="term" value="C:meiotic nuclear membrane microtubule tethering complex"/>
    <property type="evidence" value="ECO:0007669"/>
    <property type="project" value="TreeGrafter"/>
</dbReference>
<evidence type="ECO:0000313" key="13">
    <source>
        <dbReference type="EMBL" id="CAH2328180.1"/>
    </source>
</evidence>
<evidence type="ECO:0000256" key="1">
    <source>
        <dbReference type="ARBA" id="ARBA00004211"/>
    </source>
</evidence>
<dbReference type="SUPFAM" id="SSF47576">
    <property type="entry name" value="Calponin-homology domain, CH-domain"/>
    <property type="match status" value="1"/>
</dbReference>
<dbReference type="InterPro" id="IPR001589">
    <property type="entry name" value="Actinin_actin-bd_CS"/>
</dbReference>
<keyword evidence="7" id="KW-0009">Actin-binding</keyword>
<keyword evidence="3 11" id="KW-0812">Transmembrane</keyword>
<evidence type="ECO:0000256" key="10">
    <source>
        <dbReference type="SAM" id="MobiDB-lite"/>
    </source>
</evidence>
<dbReference type="AlphaFoldDB" id="A0AAD1TP34"/>
<dbReference type="SMART" id="SM00033">
    <property type="entry name" value="CH"/>
    <property type="match status" value="2"/>
</dbReference>
<dbReference type="FunFam" id="1.10.418.10:FF:000063">
    <property type="entry name" value="Calmin"/>
    <property type="match status" value="1"/>
</dbReference>
<dbReference type="InterPro" id="IPR052403">
    <property type="entry name" value="LINC-complex_assoc"/>
</dbReference>
<dbReference type="EMBL" id="OW240924">
    <property type="protein sequence ID" value="CAH2328180.1"/>
    <property type="molecule type" value="Genomic_DNA"/>
</dbReference>
<name>A0AAD1TP34_PELCU</name>
<evidence type="ECO:0000256" key="3">
    <source>
        <dbReference type="ARBA" id="ARBA00022692"/>
    </source>
</evidence>
<dbReference type="PROSITE" id="PS50021">
    <property type="entry name" value="CH"/>
    <property type="match status" value="2"/>
</dbReference>
<keyword evidence="5 11" id="KW-1133">Transmembrane helix</keyword>
<dbReference type="CDD" id="cd21245">
    <property type="entry name" value="CH_CLMN_rpt2"/>
    <property type="match status" value="1"/>
</dbReference>
<feature type="domain" description="Calponin-homology (CH)" evidence="12">
    <location>
        <begin position="32"/>
        <end position="139"/>
    </location>
</feature>
<dbReference type="PROSITE" id="PS00019">
    <property type="entry name" value="ACTININ_1"/>
    <property type="match status" value="1"/>
</dbReference>
<evidence type="ECO:0000256" key="11">
    <source>
        <dbReference type="SAM" id="Phobius"/>
    </source>
</evidence>
<dbReference type="Gene3D" id="1.10.418.10">
    <property type="entry name" value="Calponin-like domain"/>
    <property type="match status" value="2"/>
</dbReference>
<dbReference type="Pfam" id="PF00307">
    <property type="entry name" value="CH"/>
    <property type="match status" value="2"/>
</dbReference>
<evidence type="ECO:0000256" key="7">
    <source>
        <dbReference type="ARBA" id="ARBA00023203"/>
    </source>
</evidence>
<proteinExistence type="predicted"/>
<dbReference type="GO" id="GO:0005737">
    <property type="term" value="C:cytoplasm"/>
    <property type="evidence" value="ECO:0007669"/>
    <property type="project" value="TreeGrafter"/>
</dbReference>
<keyword evidence="2" id="KW-0597">Phosphoprotein</keyword>
<feature type="region of interest" description="Disordered" evidence="10">
    <location>
        <begin position="546"/>
        <end position="576"/>
    </location>
</feature>
<sequence>MAGHEWDWFQREELIGQISDIRVQNLQVERENVQKRTFTRWMNLHLEKCRPPLEVNDLFTDIQDGRILMALLEVLTGQSLLHEFKPSAHRIFRLNNIAKALTFLEDSKVKLVSIDAAEIADGNPSLVLGLIWNIILFLQIKELTGNLNRMSSSSSLSSLPSGTESETSQPSTPSTEKSMSVSIKDQRKAIKALLNWVQQRTRKYGVAVQDFGSSWRSGLAFLALIKAIDSSLVDMKKALEKSSRENLEDAFSIAHTSLSIPRLLDPEDLMVDSPDEQSIMTYITQFLEHFPELDAEDFVEQKEELPLEMTYVHYKDGPIEEEGKIINVNKQENGHRKIHIEKATPLETHHYVENAITKHLENQPQLIADKSDLWSKDVQARDIFSGSDKMLLHYADVSGGNHRTNINDSDKSSKEESVPYPDYAMKDLTFANGKVPDSDSPESSAPVVFEPNHVISNHNSYRSLASSSNPLFQEDNTQHEQMAYKVPRKDMANQSIIFDKRKPLFPHNTKEEKDIFKYLSHVPKNYPDSEQTKHLTVFQAYNACTTMGEDTPDLDSSSPEPSPALMETEERNSKDNYEDAKVSVIPHDLFYYPHYSVPIADVLHAFAEPSPGGSRKQNIDSDLVPENEEEFKSCSGGGILHKPIEKTNNESFPGRSSEYAAEADTQLDVKTSLTGSEKCINPLKFLLNSSTPQESFCNVQTGGLTSDFDYADGIESTGSTGETSQLSDEDMKLTEIARRKAHVEERFQSIQKRAAMLDADFKEESLRDHWFSRSSHMDTNISKDEEYIPNETRFEAFDDHSEDASSGSHVDLRKRRVGSSHSIEKVVAGPEDTSHPDMYYIIFFIWVLCYFVFILPELDLSKVTFFSNNQ</sequence>
<evidence type="ECO:0000259" key="12">
    <source>
        <dbReference type="PROSITE" id="PS50021"/>
    </source>
</evidence>
<reference evidence="13" key="1">
    <citation type="submission" date="2022-03" db="EMBL/GenBank/DDBJ databases">
        <authorList>
            <person name="Alioto T."/>
            <person name="Alioto T."/>
            <person name="Gomez Garrido J."/>
        </authorList>
    </citation>
    <scope>NUCLEOTIDE SEQUENCE</scope>
</reference>
<feature type="domain" description="Calponin-homology (CH)" evidence="12">
    <location>
        <begin position="187"/>
        <end position="291"/>
    </location>
</feature>
<organism evidence="13 14">
    <name type="scientific">Pelobates cultripes</name>
    <name type="common">Western spadefoot toad</name>
    <dbReference type="NCBI Taxonomy" id="61616"/>
    <lineage>
        <taxon>Eukaryota</taxon>
        <taxon>Metazoa</taxon>
        <taxon>Chordata</taxon>
        <taxon>Craniata</taxon>
        <taxon>Vertebrata</taxon>
        <taxon>Euteleostomi</taxon>
        <taxon>Amphibia</taxon>
        <taxon>Batrachia</taxon>
        <taxon>Anura</taxon>
        <taxon>Pelobatoidea</taxon>
        <taxon>Pelobatidae</taxon>
        <taxon>Pelobates</taxon>
    </lineage>
</organism>
<gene>
    <name evidence="13" type="ORF">PECUL_23A002136</name>
</gene>
<keyword evidence="6 11" id="KW-0472">Membrane</keyword>
<feature type="compositionally biased region" description="Low complexity" evidence="10">
    <location>
        <begin position="153"/>
        <end position="178"/>
    </location>
</feature>
<comment type="subcellular location">
    <subcellularLocation>
        <location evidence="1">Membrane</location>
        <topology evidence="1">Single-pass type IV membrane protein</topology>
    </subcellularLocation>
</comment>
<dbReference type="PROSITE" id="PS00020">
    <property type="entry name" value="ACTININ_2"/>
    <property type="match status" value="1"/>
</dbReference>
<dbReference type="PANTHER" id="PTHR47535">
    <property type="entry name" value="MUSCLE-SPECIFIC PROTEIN 300 KDA, ISOFORM G"/>
    <property type="match status" value="1"/>
</dbReference>
<dbReference type="Proteomes" id="UP001295444">
    <property type="component" value="Chromosome 13"/>
</dbReference>